<comment type="similarity">
    <text evidence="1">Belongs to the ABC transporter superfamily.</text>
</comment>
<evidence type="ECO:0000313" key="5">
    <source>
        <dbReference type="Proteomes" id="UP000295818"/>
    </source>
</evidence>
<dbReference type="Pfam" id="PF13304">
    <property type="entry name" value="AAA_21"/>
    <property type="match status" value="1"/>
</dbReference>
<dbReference type="Proteomes" id="UP000295818">
    <property type="component" value="Unassembled WGS sequence"/>
</dbReference>
<evidence type="ECO:0000259" key="3">
    <source>
        <dbReference type="PROSITE" id="PS50893"/>
    </source>
</evidence>
<dbReference type="SUPFAM" id="SSF52540">
    <property type="entry name" value="P-loop containing nucleoside triphosphate hydrolases"/>
    <property type="match status" value="1"/>
</dbReference>
<comment type="caution">
    <text evidence="4">The sequence shown here is derived from an EMBL/GenBank/DDBJ whole genome shotgun (WGS) entry which is preliminary data.</text>
</comment>
<dbReference type="InterPro" id="IPR003959">
    <property type="entry name" value="ATPase_AAA_core"/>
</dbReference>
<protein>
    <recommendedName>
        <fullName evidence="3">ABC transporter domain-containing protein</fullName>
    </recommendedName>
</protein>
<dbReference type="PANTHER" id="PTHR43335:SF4">
    <property type="entry name" value="ABC TRANSPORTER, ATP-BINDING PROTEIN"/>
    <property type="match status" value="1"/>
</dbReference>
<keyword evidence="2" id="KW-0813">Transport</keyword>
<dbReference type="InterPro" id="IPR027417">
    <property type="entry name" value="P-loop_NTPase"/>
</dbReference>
<evidence type="ECO:0000313" key="4">
    <source>
        <dbReference type="EMBL" id="TCO11339.1"/>
    </source>
</evidence>
<organism evidence="4 5">
    <name type="scientific">Kribbella orskensis</name>
    <dbReference type="NCBI Taxonomy" id="2512216"/>
    <lineage>
        <taxon>Bacteria</taxon>
        <taxon>Bacillati</taxon>
        <taxon>Actinomycetota</taxon>
        <taxon>Actinomycetes</taxon>
        <taxon>Propionibacteriales</taxon>
        <taxon>Kribbellaceae</taxon>
        <taxon>Kribbella</taxon>
    </lineage>
</organism>
<gene>
    <name evidence="4" type="ORF">EV644_1312</name>
</gene>
<dbReference type="EMBL" id="SLWM01000031">
    <property type="protein sequence ID" value="TCO11339.1"/>
    <property type="molecule type" value="Genomic_DNA"/>
</dbReference>
<feature type="domain" description="ABC transporter" evidence="3">
    <location>
        <begin position="3"/>
        <end position="198"/>
    </location>
</feature>
<dbReference type="Gene3D" id="3.40.50.300">
    <property type="entry name" value="P-loop containing nucleotide triphosphate hydrolases"/>
    <property type="match status" value="1"/>
</dbReference>
<dbReference type="PROSITE" id="PS50893">
    <property type="entry name" value="ABC_TRANSPORTER_2"/>
    <property type="match status" value="1"/>
</dbReference>
<dbReference type="InterPro" id="IPR003439">
    <property type="entry name" value="ABC_transporter-like_ATP-bd"/>
</dbReference>
<keyword evidence="5" id="KW-1185">Reference proteome</keyword>
<proteinExistence type="inferred from homology"/>
<name>A0ABY2B7Y6_9ACTN</name>
<sequence>MLSDLRDDVRSAFDGVGAGQHRTADGQRVGLSAAGREHNRGCSRVEQGGDLIARSREQPTGSLGVCVSAGGGTEVRRQRCLDHIHNARIHRSGGVVVQVNRSAGQRLALAVAMLGDPQVLVLDEPANGLDPEGIVWMRRLLRELAGQGRTVLVSSHVLTEMQQVVDHVVIIEKGRLRFQGPMAELVGSQGAVVEVRTHQPDDCAPHSPTGLARWSTRTVTGGCWSVAWTRRRWAVRRSPPAWNCSGCPRATAIWNGCSSP</sequence>
<reference evidence="4 5" key="1">
    <citation type="journal article" date="2015" name="Stand. Genomic Sci.">
        <title>Genomic Encyclopedia of Bacterial and Archaeal Type Strains, Phase III: the genomes of soil and plant-associated and newly described type strains.</title>
        <authorList>
            <person name="Whitman W.B."/>
            <person name="Woyke T."/>
            <person name="Klenk H.P."/>
            <person name="Zhou Y."/>
            <person name="Lilburn T.G."/>
            <person name="Beck B.J."/>
            <person name="De Vos P."/>
            <person name="Vandamme P."/>
            <person name="Eisen J.A."/>
            <person name="Garrity G."/>
            <person name="Hugenholtz P."/>
            <person name="Kyrpides N.C."/>
        </authorList>
    </citation>
    <scope>NUCLEOTIDE SEQUENCE [LARGE SCALE GENOMIC DNA]</scope>
    <source>
        <strain evidence="4 5">VKM Ac-2538</strain>
    </source>
</reference>
<evidence type="ECO:0000256" key="1">
    <source>
        <dbReference type="ARBA" id="ARBA00005417"/>
    </source>
</evidence>
<dbReference type="PANTHER" id="PTHR43335">
    <property type="entry name" value="ABC TRANSPORTER, ATP-BINDING PROTEIN"/>
    <property type="match status" value="1"/>
</dbReference>
<evidence type="ECO:0000256" key="2">
    <source>
        <dbReference type="ARBA" id="ARBA00022448"/>
    </source>
</evidence>
<accession>A0ABY2B7Y6</accession>